<feature type="region of interest" description="Disordered" evidence="1">
    <location>
        <begin position="790"/>
        <end position="827"/>
    </location>
</feature>
<accession>A0A4V5N9V5</accession>
<comment type="caution">
    <text evidence="3">The sequence shown here is derived from an EMBL/GenBank/DDBJ whole genome shotgun (WGS) entry which is preliminary data.</text>
</comment>
<evidence type="ECO:0000313" key="4">
    <source>
        <dbReference type="Proteomes" id="UP000310066"/>
    </source>
</evidence>
<feature type="region of interest" description="Disordered" evidence="1">
    <location>
        <begin position="507"/>
        <end position="531"/>
    </location>
</feature>
<reference evidence="2" key="2">
    <citation type="submission" date="2023-06" db="EMBL/GenBank/DDBJ databases">
        <title>Black Yeasts Isolated from many extreme environments.</title>
        <authorList>
            <person name="Coleine C."/>
            <person name="Stajich J.E."/>
            <person name="Selbmann L."/>
        </authorList>
    </citation>
    <scope>NUCLEOTIDE SEQUENCE</scope>
    <source>
        <strain evidence="2">CCFEE 5200</strain>
    </source>
</reference>
<feature type="compositionally biased region" description="Basic and acidic residues" evidence="1">
    <location>
        <begin position="242"/>
        <end position="257"/>
    </location>
</feature>
<feature type="compositionally biased region" description="Polar residues" evidence="1">
    <location>
        <begin position="553"/>
        <end position="565"/>
    </location>
</feature>
<dbReference type="Proteomes" id="UP000310066">
    <property type="component" value="Unassembled WGS sequence"/>
</dbReference>
<dbReference type="OrthoDB" id="3906985at2759"/>
<gene>
    <name evidence="3" type="ORF">B0A54_01165</name>
    <name evidence="2" type="ORF">LTR91_000407</name>
</gene>
<organism evidence="3 4">
    <name type="scientific">Friedmanniomyces endolithicus</name>
    <dbReference type="NCBI Taxonomy" id="329885"/>
    <lineage>
        <taxon>Eukaryota</taxon>
        <taxon>Fungi</taxon>
        <taxon>Dikarya</taxon>
        <taxon>Ascomycota</taxon>
        <taxon>Pezizomycotina</taxon>
        <taxon>Dothideomycetes</taxon>
        <taxon>Dothideomycetidae</taxon>
        <taxon>Mycosphaerellales</taxon>
        <taxon>Teratosphaeriaceae</taxon>
        <taxon>Friedmanniomyces</taxon>
    </lineage>
</organism>
<protein>
    <submittedName>
        <fullName evidence="3">Uncharacterized protein</fullName>
    </submittedName>
</protein>
<feature type="region of interest" description="Disordered" evidence="1">
    <location>
        <begin position="1"/>
        <end position="381"/>
    </location>
</feature>
<feature type="compositionally biased region" description="Polar residues" evidence="1">
    <location>
        <begin position="349"/>
        <end position="363"/>
    </location>
</feature>
<feature type="region of interest" description="Disordered" evidence="1">
    <location>
        <begin position="553"/>
        <end position="773"/>
    </location>
</feature>
<dbReference type="EMBL" id="JAUJLE010000001">
    <property type="protein sequence ID" value="KAK1016387.1"/>
    <property type="molecule type" value="Genomic_DNA"/>
</dbReference>
<feature type="compositionally biased region" description="Low complexity" evidence="1">
    <location>
        <begin position="752"/>
        <end position="764"/>
    </location>
</feature>
<feature type="compositionally biased region" description="Polar residues" evidence="1">
    <location>
        <begin position="41"/>
        <end position="69"/>
    </location>
</feature>
<evidence type="ECO:0000313" key="5">
    <source>
        <dbReference type="Proteomes" id="UP001175353"/>
    </source>
</evidence>
<feature type="compositionally biased region" description="Basic and acidic residues" evidence="1">
    <location>
        <begin position="468"/>
        <end position="480"/>
    </location>
</feature>
<feature type="compositionally biased region" description="Polar residues" evidence="1">
    <location>
        <begin position="225"/>
        <end position="241"/>
    </location>
</feature>
<feature type="compositionally biased region" description="Basic and acidic residues" evidence="1">
    <location>
        <begin position="617"/>
        <end position="628"/>
    </location>
</feature>
<feature type="compositionally biased region" description="Basic and acidic residues" evidence="1">
    <location>
        <begin position="652"/>
        <end position="664"/>
    </location>
</feature>
<keyword evidence="5" id="KW-1185">Reference proteome</keyword>
<name>A0A4V5N9V5_9PEZI</name>
<feature type="compositionally biased region" description="Polar residues" evidence="1">
    <location>
        <begin position="629"/>
        <end position="641"/>
    </location>
</feature>
<feature type="compositionally biased region" description="Polar residues" evidence="1">
    <location>
        <begin position="713"/>
        <end position="724"/>
    </location>
</feature>
<dbReference type="EMBL" id="NAJP01000002">
    <property type="protein sequence ID" value="TKA49089.1"/>
    <property type="molecule type" value="Genomic_DNA"/>
</dbReference>
<dbReference type="AlphaFoldDB" id="A0A4V5N9V5"/>
<feature type="region of interest" description="Disordered" evidence="1">
    <location>
        <begin position="393"/>
        <end position="493"/>
    </location>
</feature>
<feature type="compositionally biased region" description="Basic residues" evidence="1">
    <location>
        <begin position="85"/>
        <end position="99"/>
    </location>
</feature>
<proteinExistence type="predicted"/>
<dbReference type="Proteomes" id="UP001175353">
    <property type="component" value="Unassembled WGS sequence"/>
</dbReference>
<feature type="compositionally biased region" description="Basic and acidic residues" evidence="1">
    <location>
        <begin position="566"/>
        <end position="586"/>
    </location>
</feature>
<evidence type="ECO:0000256" key="1">
    <source>
        <dbReference type="SAM" id="MobiDB-lite"/>
    </source>
</evidence>
<reference evidence="3 4" key="1">
    <citation type="submission" date="2017-03" db="EMBL/GenBank/DDBJ databases">
        <title>Genomes of endolithic fungi from Antarctica.</title>
        <authorList>
            <person name="Coleine C."/>
            <person name="Masonjones S."/>
            <person name="Stajich J.E."/>
        </authorList>
    </citation>
    <scope>NUCLEOTIDE SEQUENCE [LARGE SCALE GENOMIC DNA]</scope>
    <source>
        <strain evidence="3 4">CCFEE 5311</strain>
    </source>
</reference>
<evidence type="ECO:0000313" key="2">
    <source>
        <dbReference type="EMBL" id="KAK1016387.1"/>
    </source>
</evidence>
<sequence>MPPRAKTVTYGPLDPAPEQTRFSHRRKTVRQPALPPLLPRHQSTLTQVGWIDTPSSNSSHVNVKTNDSFSDAEDDEYYVPDPRSKAKSKTKTRSSRKRLEKTESQPSFTQAIRSAPARMAKRALETDDQGFQIWHDPDDPADTPIERTAKRRKRRGELAMLPTDAIGSYDAGYESRKKRRGASPEIAESSQLPVNRDDSDGVAGENARPGIGQITPRHSRFKEIPSSQSPASVQLSTQRSQRYVDAERTPLKARDSNSRSPMKRPRTQKLQAGDESQMFARKMLMSMETQPQDRSTVRFEEEQVDSVETETTPKPLRKNPPSLVRMTTVPDSTDTEDDDQVVKQDTERPTCTLTRVGTVQESQSELDKAQEENGGEVEGEMGVVAGADQRAVIDQMPPMPPPQPRPRKLKRVVTVQDSQCDDMDLELLDGPTEHGYDGMAEVENASNTNEISIEDYGGSVAESEEADYSERDSAMKEGKLEQQGPDAHAAEEVVEVEVKAVEKKEVVEEEMAEYEPSEAEGEQCDQDFYEDATYDPAYSALDRDAARFALITQTQGLGPKQQGSNDGRHDKYSQETINEEHYHDRDPDEEEYSAAHQLSQELRYAAEAVVPSSQPAEKTRAATTRIKDSQPSAAKKLTSSEAVPVAPVLISHPHDAAGEAEERTPSSPPPAPLAKRSLTVAREPEVSLQLDSAGVQPQEEERVPSSPPPLRASQVSTVVPTQYSLARPTSRRAGATQTQWSFCSPRKTTRPQSQEGMMMMGSSSPVQLPPWSSPERARYTARLEAGGGTGELVMGSMVDFSLPPPPPISSSRAGTQSGGRSSPPLPM</sequence>
<evidence type="ECO:0000313" key="3">
    <source>
        <dbReference type="EMBL" id="TKA49089.1"/>
    </source>
</evidence>